<dbReference type="AlphaFoldDB" id="T1JBJ1"/>
<protein>
    <submittedName>
        <fullName evidence="1">Uncharacterized protein</fullName>
    </submittedName>
</protein>
<proteinExistence type="predicted"/>
<dbReference type="EnsemblMetazoa" id="SMAR011138-RA">
    <property type="protein sequence ID" value="SMAR011138-PA"/>
    <property type="gene ID" value="SMAR011138"/>
</dbReference>
<reference evidence="1" key="2">
    <citation type="submission" date="2015-02" db="UniProtKB">
        <authorList>
            <consortium name="EnsemblMetazoa"/>
        </authorList>
    </citation>
    <scope>IDENTIFICATION</scope>
</reference>
<sequence>MLNKSLHNLLITRPSLKFLKIDKVRWASTFTRENSPDLAENGEVGSGDHNSSV</sequence>
<evidence type="ECO:0000313" key="2">
    <source>
        <dbReference type="Proteomes" id="UP000014500"/>
    </source>
</evidence>
<dbReference type="EMBL" id="JH432011">
    <property type="status" value="NOT_ANNOTATED_CDS"/>
    <property type="molecule type" value="Genomic_DNA"/>
</dbReference>
<name>T1JBJ1_STRMM</name>
<reference evidence="2" key="1">
    <citation type="submission" date="2011-05" db="EMBL/GenBank/DDBJ databases">
        <authorList>
            <person name="Richards S.R."/>
            <person name="Qu J."/>
            <person name="Jiang H."/>
            <person name="Jhangiani S.N."/>
            <person name="Agravi P."/>
            <person name="Goodspeed R."/>
            <person name="Gross S."/>
            <person name="Mandapat C."/>
            <person name="Jackson L."/>
            <person name="Mathew T."/>
            <person name="Pu L."/>
            <person name="Thornton R."/>
            <person name="Saada N."/>
            <person name="Wilczek-Boney K.B."/>
            <person name="Lee S."/>
            <person name="Kovar C."/>
            <person name="Wu Y."/>
            <person name="Scherer S.E."/>
            <person name="Worley K.C."/>
            <person name="Muzny D.M."/>
            <person name="Gibbs R."/>
        </authorList>
    </citation>
    <scope>NUCLEOTIDE SEQUENCE</scope>
    <source>
        <strain evidence="2">Brora</strain>
    </source>
</reference>
<accession>T1JBJ1</accession>
<dbReference type="Proteomes" id="UP000014500">
    <property type="component" value="Unassembled WGS sequence"/>
</dbReference>
<keyword evidence="2" id="KW-1185">Reference proteome</keyword>
<organism evidence="1 2">
    <name type="scientific">Strigamia maritima</name>
    <name type="common">European centipede</name>
    <name type="synonym">Geophilus maritimus</name>
    <dbReference type="NCBI Taxonomy" id="126957"/>
    <lineage>
        <taxon>Eukaryota</taxon>
        <taxon>Metazoa</taxon>
        <taxon>Ecdysozoa</taxon>
        <taxon>Arthropoda</taxon>
        <taxon>Myriapoda</taxon>
        <taxon>Chilopoda</taxon>
        <taxon>Pleurostigmophora</taxon>
        <taxon>Geophilomorpha</taxon>
        <taxon>Linotaeniidae</taxon>
        <taxon>Strigamia</taxon>
    </lineage>
</organism>
<dbReference type="HOGENOM" id="CLU_3071251_0_0_1"/>
<evidence type="ECO:0000313" key="1">
    <source>
        <dbReference type="EnsemblMetazoa" id="SMAR011138-PA"/>
    </source>
</evidence>